<dbReference type="Proteomes" id="UP000265715">
    <property type="component" value="Unassembled WGS sequence"/>
</dbReference>
<evidence type="ECO:0000313" key="2">
    <source>
        <dbReference type="Proteomes" id="UP000265715"/>
    </source>
</evidence>
<keyword evidence="2" id="KW-1185">Reference proteome</keyword>
<dbReference type="AlphaFoldDB" id="A0A399EGT5"/>
<accession>A0A399EGT5</accession>
<sequence length="59" mass="7006">MGWQQDYGLWIAKYRVLQNPKLRVSIALTEKIGNFELEEHMPLKNYHTFARLAIVETED</sequence>
<dbReference type="EMBL" id="QXDL01000169">
    <property type="protein sequence ID" value="RIH81501.1"/>
    <property type="molecule type" value="Genomic_DNA"/>
</dbReference>
<comment type="caution">
    <text evidence="1">The sequence shown here is derived from an EMBL/GenBank/DDBJ whole genome shotgun (WGS) entry which is preliminary data.</text>
</comment>
<organism evidence="1 2">
    <name type="scientific">Calidithermus terrae</name>
    <dbReference type="NCBI Taxonomy" id="1408545"/>
    <lineage>
        <taxon>Bacteria</taxon>
        <taxon>Thermotogati</taxon>
        <taxon>Deinococcota</taxon>
        <taxon>Deinococci</taxon>
        <taxon>Thermales</taxon>
        <taxon>Thermaceae</taxon>
        <taxon>Calidithermus</taxon>
    </lineage>
</organism>
<protein>
    <submittedName>
        <fullName evidence="1">Uncharacterized protein</fullName>
    </submittedName>
</protein>
<evidence type="ECO:0000313" key="1">
    <source>
        <dbReference type="EMBL" id="RIH81501.1"/>
    </source>
</evidence>
<gene>
    <name evidence="1" type="ORF">Mterra_03121</name>
</gene>
<name>A0A399EGT5_9DEIN</name>
<reference evidence="1 2" key="1">
    <citation type="submission" date="2018-08" db="EMBL/GenBank/DDBJ databases">
        <title>Meiothermus terrae DSM 26712 genome sequencing project.</title>
        <authorList>
            <person name="Da Costa M.S."/>
            <person name="Albuquerque L."/>
            <person name="Raposo P."/>
            <person name="Froufe H.J.C."/>
            <person name="Barroso C.S."/>
            <person name="Egas C."/>
        </authorList>
    </citation>
    <scope>NUCLEOTIDE SEQUENCE [LARGE SCALE GENOMIC DNA]</scope>
    <source>
        <strain evidence="1 2">DSM 26712</strain>
    </source>
</reference>
<proteinExistence type="predicted"/>